<feature type="compositionally biased region" description="Acidic residues" evidence="1">
    <location>
        <begin position="321"/>
        <end position="341"/>
    </location>
</feature>
<proteinExistence type="predicted"/>
<dbReference type="InParanoid" id="G4TCD4"/>
<keyword evidence="4" id="KW-1185">Reference proteome</keyword>
<dbReference type="AlphaFoldDB" id="G4TCD4"/>
<feature type="domain" description="F-box" evidence="2">
    <location>
        <begin position="34"/>
        <end position="69"/>
    </location>
</feature>
<dbReference type="HOGENOM" id="CLU_496157_0_0_1"/>
<dbReference type="OrthoDB" id="424465at2759"/>
<dbReference type="InterPro" id="IPR036047">
    <property type="entry name" value="F-box-like_dom_sf"/>
</dbReference>
<gene>
    <name evidence="3" type="ORF">PIIN_02838</name>
</gene>
<evidence type="ECO:0000313" key="3">
    <source>
        <dbReference type="EMBL" id="CCA68978.1"/>
    </source>
</evidence>
<evidence type="ECO:0000256" key="1">
    <source>
        <dbReference type="SAM" id="MobiDB-lite"/>
    </source>
</evidence>
<feature type="region of interest" description="Disordered" evidence="1">
    <location>
        <begin position="319"/>
        <end position="341"/>
    </location>
</feature>
<sequence length="549" mass="62246">MDYNASTYQSPAEWDQMILYRPPAGTSCPFEKAMSPEILLNIVEFLEAPQCLTLSQTCKRIYILSRERRGYWTKCAFTHGLLLPGPREQYTTEELRTLAIRQANLEYDWDFHTPRIRRQTIIMHEWAAQEYFIPSGSRWLVQYGFSNDGSILRIWDIMKNRKVGDVVALHATDEATCIAGDSLAPDQIVLACSYTRQHQVTVLAFEFTEDAEAATPSYTLERREIIFDEEVRKCTIKGDVLATTTRRSTAVQQWRNDDTRRWIQRPNSVQSLCQIVEDYLIFTAAYSTSATVVHAICVYDLSPILAGEISRPKTQVAYAGDVDEADDEELTDDEDMTDGDEELTEDEDMTEAFVSFEETTPGVVCSVPLDGKPVDGPCFAPYAVEKSADGRTQINFRILQVINTTEGESLFYTDYALLPSSPIRAPNIQVEEDIMIKSRAQSRGDTLIQTSDPHIIDTDRSNRPSYYVPEGAVRWQRFVQGASGTRILWETPQGVFRIHSDWTDAPSCSRPLRAITRPGRVSSILAFDEAMGFAIIEGDSEHDLVLWIR</sequence>
<evidence type="ECO:0000313" key="4">
    <source>
        <dbReference type="Proteomes" id="UP000007148"/>
    </source>
</evidence>
<protein>
    <recommendedName>
        <fullName evidence="2">F-box domain-containing protein</fullName>
    </recommendedName>
</protein>
<accession>G4TCD4</accession>
<name>G4TCD4_SERID</name>
<evidence type="ECO:0000259" key="2">
    <source>
        <dbReference type="Pfam" id="PF00646"/>
    </source>
</evidence>
<dbReference type="EMBL" id="CAFZ01000044">
    <property type="protein sequence ID" value="CCA68978.1"/>
    <property type="molecule type" value="Genomic_DNA"/>
</dbReference>
<dbReference type="InterPro" id="IPR001810">
    <property type="entry name" value="F-box_dom"/>
</dbReference>
<dbReference type="Proteomes" id="UP000007148">
    <property type="component" value="Unassembled WGS sequence"/>
</dbReference>
<reference evidence="3 4" key="1">
    <citation type="journal article" date="2011" name="PLoS Pathog.">
        <title>Endophytic Life Strategies Decoded by Genome and Transcriptome Analyses of the Mutualistic Root Symbiont Piriformospora indica.</title>
        <authorList>
            <person name="Zuccaro A."/>
            <person name="Lahrmann U."/>
            <person name="Guldener U."/>
            <person name="Langen G."/>
            <person name="Pfiffi S."/>
            <person name="Biedenkopf D."/>
            <person name="Wong P."/>
            <person name="Samans B."/>
            <person name="Grimm C."/>
            <person name="Basiewicz M."/>
            <person name="Murat C."/>
            <person name="Martin F."/>
            <person name="Kogel K.H."/>
        </authorList>
    </citation>
    <scope>NUCLEOTIDE SEQUENCE [LARGE SCALE GENOMIC DNA]</scope>
    <source>
        <strain evidence="3 4">DSM 11827</strain>
    </source>
</reference>
<comment type="caution">
    <text evidence="3">The sequence shown here is derived from an EMBL/GenBank/DDBJ whole genome shotgun (WGS) entry which is preliminary data.</text>
</comment>
<dbReference type="SUPFAM" id="SSF81383">
    <property type="entry name" value="F-box domain"/>
    <property type="match status" value="1"/>
</dbReference>
<dbReference type="Pfam" id="PF00646">
    <property type="entry name" value="F-box"/>
    <property type="match status" value="1"/>
</dbReference>
<organism evidence="3 4">
    <name type="scientific">Serendipita indica (strain DSM 11827)</name>
    <name type="common">Root endophyte fungus</name>
    <name type="synonym">Piriformospora indica</name>
    <dbReference type="NCBI Taxonomy" id="1109443"/>
    <lineage>
        <taxon>Eukaryota</taxon>
        <taxon>Fungi</taxon>
        <taxon>Dikarya</taxon>
        <taxon>Basidiomycota</taxon>
        <taxon>Agaricomycotina</taxon>
        <taxon>Agaricomycetes</taxon>
        <taxon>Sebacinales</taxon>
        <taxon>Serendipitaceae</taxon>
        <taxon>Serendipita</taxon>
    </lineage>
</organism>